<dbReference type="Gene3D" id="2.130.10.10">
    <property type="entry name" value="YVTN repeat-like/Quinoprotein amine dehydrogenase"/>
    <property type="match status" value="2"/>
</dbReference>
<dbReference type="PROSITE" id="PS00041">
    <property type="entry name" value="HTH_ARAC_FAMILY_1"/>
    <property type="match status" value="1"/>
</dbReference>
<proteinExistence type="predicted"/>
<dbReference type="Gene3D" id="1.10.287.130">
    <property type="match status" value="1"/>
</dbReference>
<dbReference type="SMART" id="SM00342">
    <property type="entry name" value="HTH_ARAC"/>
    <property type="match status" value="1"/>
</dbReference>
<dbReference type="InterPro" id="IPR018060">
    <property type="entry name" value="HTH_AraC"/>
</dbReference>
<name>A0A1H3X6D3_9BACT</name>
<dbReference type="CDD" id="cd16922">
    <property type="entry name" value="HATPase_EvgS-ArcB-TorS-like"/>
    <property type="match status" value="1"/>
</dbReference>
<dbReference type="SUPFAM" id="SSF47384">
    <property type="entry name" value="Homodimeric domain of signal transducing histidine kinase"/>
    <property type="match status" value="1"/>
</dbReference>
<dbReference type="InterPro" id="IPR001789">
    <property type="entry name" value="Sig_transdc_resp-reg_receiver"/>
</dbReference>
<evidence type="ECO:0000256" key="12">
    <source>
        <dbReference type="PROSITE-ProRule" id="PRU00169"/>
    </source>
</evidence>
<evidence type="ECO:0000256" key="6">
    <source>
        <dbReference type="ARBA" id="ARBA00022777"/>
    </source>
</evidence>
<evidence type="ECO:0000256" key="2">
    <source>
        <dbReference type="ARBA" id="ARBA00012438"/>
    </source>
</evidence>
<dbReference type="InterPro" id="IPR011123">
    <property type="entry name" value="Y_Y_Y"/>
</dbReference>
<evidence type="ECO:0000256" key="4">
    <source>
        <dbReference type="ARBA" id="ARBA00022679"/>
    </source>
</evidence>
<dbReference type="InterPro" id="IPR011110">
    <property type="entry name" value="Reg_prop"/>
</dbReference>
<reference evidence="18" key="1">
    <citation type="submission" date="2016-10" db="EMBL/GenBank/DDBJ databases">
        <authorList>
            <person name="Varghese N."/>
            <person name="Submissions S."/>
        </authorList>
    </citation>
    <scope>NUCLEOTIDE SEQUENCE [LARGE SCALE GENOMIC DNA]</scope>
    <source>
        <strain evidence="18">DSM 23920</strain>
    </source>
</reference>
<dbReference type="GO" id="GO:0005524">
    <property type="term" value="F:ATP binding"/>
    <property type="evidence" value="ECO:0007669"/>
    <property type="project" value="UniProtKB-KW"/>
</dbReference>
<evidence type="ECO:0000256" key="5">
    <source>
        <dbReference type="ARBA" id="ARBA00022741"/>
    </source>
</evidence>
<dbReference type="FunFam" id="3.30.565.10:FF:000037">
    <property type="entry name" value="Hybrid sensor histidine kinase/response regulator"/>
    <property type="match status" value="1"/>
</dbReference>
<evidence type="ECO:0000256" key="3">
    <source>
        <dbReference type="ARBA" id="ARBA00022553"/>
    </source>
</evidence>
<evidence type="ECO:0000256" key="11">
    <source>
        <dbReference type="ARBA" id="ARBA00023163"/>
    </source>
</evidence>
<dbReference type="Gene3D" id="3.30.565.10">
    <property type="entry name" value="Histidine kinase-like ATPase, C-terminal domain"/>
    <property type="match status" value="1"/>
</dbReference>
<keyword evidence="11" id="KW-0804">Transcription</keyword>
<dbReference type="InterPro" id="IPR011006">
    <property type="entry name" value="CheY-like_superfamily"/>
</dbReference>
<dbReference type="Gene3D" id="2.60.40.10">
    <property type="entry name" value="Immunoglobulins"/>
    <property type="match status" value="1"/>
</dbReference>
<evidence type="ECO:0000259" key="14">
    <source>
        <dbReference type="PROSITE" id="PS01124"/>
    </source>
</evidence>
<dbReference type="EMBL" id="FNRL01000001">
    <property type="protein sequence ID" value="SDZ94810.1"/>
    <property type="molecule type" value="Genomic_DNA"/>
</dbReference>
<organism evidence="17 18">
    <name type="scientific">Chitinophaga terrae</name>
    <name type="common">ex Kim and Jung 2007</name>
    <dbReference type="NCBI Taxonomy" id="408074"/>
    <lineage>
        <taxon>Bacteria</taxon>
        <taxon>Pseudomonadati</taxon>
        <taxon>Bacteroidota</taxon>
        <taxon>Chitinophagia</taxon>
        <taxon>Chitinophagales</taxon>
        <taxon>Chitinophagaceae</taxon>
        <taxon>Chitinophaga</taxon>
    </lineage>
</organism>
<dbReference type="PROSITE" id="PS50109">
    <property type="entry name" value="HIS_KIN"/>
    <property type="match status" value="1"/>
</dbReference>
<dbReference type="Gene3D" id="1.10.10.60">
    <property type="entry name" value="Homeodomain-like"/>
    <property type="match status" value="1"/>
</dbReference>
<dbReference type="Proteomes" id="UP000199656">
    <property type="component" value="Unassembled WGS sequence"/>
</dbReference>
<dbReference type="PRINTS" id="PR00344">
    <property type="entry name" value="BCTRLSENSOR"/>
</dbReference>
<feature type="domain" description="Response regulatory" evidence="16">
    <location>
        <begin position="1112"/>
        <end position="1227"/>
    </location>
</feature>
<dbReference type="InterPro" id="IPR003594">
    <property type="entry name" value="HATPase_dom"/>
</dbReference>
<dbReference type="InterPro" id="IPR003661">
    <property type="entry name" value="HisK_dim/P_dom"/>
</dbReference>
<evidence type="ECO:0000256" key="8">
    <source>
        <dbReference type="ARBA" id="ARBA00023012"/>
    </source>
</evidence>
<keyword evidence="9" id="KW-0805">Transcription regulation</keyword>
<dbReference type="InterPro" id="IPR036890">
    <property type="entry name" value="HATPase_C_sf"/>
</dbReference>
<keyword evidence="5" id="KW-0547">Nucleotide-binding</keyword>
<dbReference type="Pfam" id="PF00512">
    <property type="entry name" value="HisKA"/>
    <property type="match status" value="1"/>
</dbReference>
<dbReference type="InterPro" id="IPR013783">
    <property type="entry name" value="Ig-like_fold"/>
</dbReference>
<evidence type="ECO:0000256" key="1">
    <source>
        <dbReference type="ARBA" id="ARBA00000085"/>
    </source>
</evidence>
<dbReference type="CDD" id="cd17574">
    <property type="entry name" value="REC_OmpR"/>
    <property type="match status" value="1"/>
</dbReference>
<dbReference type="FunFam" id="2.60.40.10:FF:000791">
    <property type="entry name" value="Two-component system sensor histidine kinase/response regulator"/>
    <property type="match status" value="1"/>
</dbReference>
<dbReference type="SUPFAM" id="SSF63829">
    <property type="entry name" value="Calcium-dependent phosphotriesterase"/>
    <property type="match status" value="3"/>
</dbReference>
<dbReference type="InterPro" id="IPR005467">
    <property type="entry name" value="His_kinase_dom"/>
</dbReference>
<dbReference type="FunFam" id="1.10.287.130:FF:000045">
    <property type="entry name" value="Two-component system sensor histidine kinase/response regulator"/>
    <property type="match status" value="1"/>
</dbReference>
<dbReference type="PANTHER" id="PTHR43547:SF2">
    <property type="entry name" value="HYBRID SIGNAL TRANSDUCTION HISTIDINE KINASE C"/>
    <property type="match status" value="1"/>
</dbReference>
<dbReference type="SUPFAM" id="SSF46689">
    <property type="entry name" value="Homeodomain-like"/>
    <property type="match status" value="1"/>
</dbReference>
<sequence length="1367" mass="155111">MPSRCHVVLVLLLLMSLSLFAQQRNYNFSHLDIDNGLSHNQVYAIYRDETGFVWFGGAAGLNRYDGHNCRIFTSLPADSTSLEDNFITDILPFPGNKMWVGAKGINAVAIYNPATEKFDRHFAQRLKELGLPPARVLNILKDKQNRYWFLYQQEGLFCFTPTTGELRNFRLPGGNSYTSCSEDQQGDIWVALANGTLVKVDGMSCKALLVNEQLKDFFRGKHNNYRIYVDKPGNIWCYTVDDPTGVLKIDPQTRQTLYYHSNSHNRLNDNLIKGIVEDRNGDIWIGTDHGGINVVDAANPALVTYLVNKENDKNSLSYNSVETIFKDRQGIIWIGTGKKGVNFLDQQSTRFELYCHEPGNKFSLPDNDINCFAEDAKGNVWIGTNSSGLIYFDRARQQFTRYLHDPHNPRSLSSNIIVSLCVDHEGKVWIGTFMGGLNVFDGKEFKVFRHNPADPYSLADDRIWHIMEDRNHVLWIGTLLGGVNRFDPATNRFYRYAIDHPSLLSIHSNYIPTMLEDSRGNLWIGTSEGLEMLNPARDQFTHYKHTSDPNSLTHDHIRDIVEDKTGLIWVATRVGLNVFNPRTGKFRRLTVDNGLPDNTILSLLIDKHDNAWMTTAKGLCQLLVKREGGEVVSLDVRNFNSSNNIQGKIFNESAAMLSREGLVYVGGANGFNIIDPDKVNIRTTEAPLVFTNIDIFNNEIGVGQQLNKNVVLKEAIPFTSAITLGHNENIFSIEFAALDFSGNNQYAYKLEGFNDQWTYTNSANRKVTYTNLDPGTYYFRVKATNSDGVWGNNEKVLKITITPLFWKTPFAFVLYGLLAAGLLYMARSYVIEKERMRFAVVQERTERERVLAMDAVKTKLFTNVSHEFRTPLSLILAPLDKIINTAADPAQRKQLQLIQRNGKRLLNLVNQLLDFRKMEVSEFKLQPTEGDVIHCVKDICNSFSDVAEMKKIALVTDWRRESLSAWFDWDKLEKILFNLLSNAFKYTSAGGIIRVQVEGPLTEEGREVLKIRVEDTGMGIPPDKQEHIFERFFQHDVPANIMHPGTGIGLAITKEFVKLHGGTIAVESQPEKGAAFTVTLPLLWRSAPEAVKPPELEAAGKTRKPSSKNRPSVLLVEDNDDFRFYLKDNLNLEYEVVACANGQEAWEELGRWKPDLVVSDVMMPLMDGIELARRIKMHPALAAVPVILLTAVGDEDMQLESYRLGVSDYMTKPFTYEILASKIRNLVARHRATGKKQRPQVDLQPAEVNITPADEQFLQQVLAVLEKNMGNTEFTVEELSKELFMHRAGMYRKLLSLTGRSPQEFIRDIRIKRGRQLLERSQLTIAEVAYEVGFNNPKKFSMYFKETFGVTPSQFQKQTAGQEINLS</sequence>
<dbReference type="GO" id="GO:0000155">
    <property type="term" value="F:phosphorelay sensor kinase activity"/>
    <property type="evidence" value="ECO:0007669"/>
    <property type="project" value="InterPro"/>
</dbReference>
<keyword evidence="10" id="KW-0238">DNA-binding</keyword>
<keyword evidence="8" id="KW-0902">Two-component regulatory system</keyword>
<accession>A0A1H3X6D3</accession>
<dbReference type="OrthoDB" id="1489484at2"/>
<dbReference type="Gene3D" id="3.40.50.2300">
    <property type="match status" value="1"/>
</dbReference>
<dbReference type="Pfam" id="PF07495">
    <property type="entry name" value="Y_Y_Y"/>
    <property type="match status" value="1"/>
</dbReference>
<evidence type="ECO:0000313" key="17">
    <source>
        <dbReference type="EMBL" id="SDZ94810.1"/>
    </source>
</evidence>
<protein>
    <recommendedName>
        <fullName evidence="2">histidine kinase</fullName>
        <ecNumber evidence="2">2.7.13.3</ecNumber>
    </recommendedName>
</protein>
<dbReference type="CDD" id="cd00082">
    <property type="entry name" value="HisKA"/>
    <property type="match status" value="1"/>
</dbReference>
<feature type="chain" id="PRO_5011639068" description="histidine kinase" evidence="13">
    <location>
        <begin position="22"/>
        <end position="1367"/>
    </location>
</feature>
<keyword evidence="3 12" id="KW-0597">Phosphoprotein</keyword>
<evidence type="ECO:0000256" key="10">
    <source>
        <dbReference type="ARBA" id="ARBA00023125"/>
    </source>
</evidence>
<dbReference type="InterPro" id="IPR015943">
    <property type="entry name" value="WD40/YVTN_repeat-like_dom_sf"/>
</dbReference>
<dbReference type="InterPro" id="IPR004358">
    <property type="entry name" value="Sig_transdc_His_kin-like_C"/>
</dbReference>
<comment type="catalytic activity">
    <reaction evidence="1">
        <text>ATP + protein L-histidine = ADP + protein N-phospho-L-histidine.</text>
        <dbReference type="EC" id="2.7.13.3"/>
    </reaction>
</comment>
<keyword evidence="7" id="KW-0067">ATP-binding</keyword>
<keyword evidence="6 17" id="KW-0418">Kinase</keyword>
<dbReference type="Pfam" id="PF02518">
    <property type="entry name" value="HATPase_c"/>
    <property type="match status" value="1"/>
</dbReference>
<evidence type="ECO:0000259" key="16">
    <source>
        <dbReference type="PROSITE" id="PS50110"/>
    </source>
</evidence>
<feature type="modified residue" description="4-aspartylphosphate" evidence="12">
    <location>
        <position position="1160"/>
    </location>
</feature>
<dbReference type="Pfam" id="PF07494">
    <property type="entry name" value="Reg_prop"/>
    <property type="match status" value="7"/>
</dbReference>
<dbReference type="InterPro" id="IPR036097">
    <property type="entry name" value="HisK_dim/P_sf"/>
</dbReference>
<dbReference type="PROSITE" id="PS50110">
    <property type="entry name" value="RESPONSE_REGULATORY"/>
    <property type="match status" value="1"/>
</dbReference>
<evidence type="ECO:0000256" key="13">
    <source>
        <dbReference type="SAM" id="SignalP"/>
    </source>
</evidence>
<feature type="signal peptide" evidence="13">
    <location>
        <begin position="1"/>
        <end position="21"/>
    </location>
</feature>
<evidence type="ECO:0000313" key="18">
    <source>
        <dbReference type="Proteomes" id="UP000199656"/>
    </source>
</evidence>
<feature type="domain" description="Histidine kinase" evidence="15">
    <location>
        <begin position="863"/>
        <end position="1084"/>
    </location>
</feature>
<dbReference type="PROSITE" id="PS01124">
    <property type="entry name" value="HTH_ARAC_FAMILY_2"/>
    <property type="match status" value="1"/>
</dbReference>
<gene>
    <name evidence="17" type="ORF">SAMN05660909_00283</name>
</gene>
<keyword evidence="18" id="KW-1185">Reference proteome</keyword>
<feature type="domain" description="HTH araC/xylS-type" evidence="14">
    <location>
        <begin position="1259"/>
        <end position="1358"/>
    </location>
</feature>
<evidence type="ECO:0000256" key="7">
    <source>
        <dbReference type="ARBA" id="ARBA00022840"/>
    </source>
</evidence>
<keyword evidence="13" id="KW-0732">Signal</keyword>
<dbReference type="GO" id="GO:0043565">
    <property type="term" value="F:sequence-specific DNA binding"/>
    <property type="evidence" value="ECO:0007669"/>
    <property type="project" value="InterPro"/>
</dbReference>
<evidence type="ECO:0000256" key="9">
    <source>
        <dbReference type="ARBA" id="ARBA00023015"/>
    </source>
</evidence>
<keyword evidence="4" id="KW-0808">Transferase</keyword>
<dbReference type="InterPro" id="IPR018062">
    <property type="entry name" value="HTH_AraC-typ_CS"/>
</dbReference>
<dbReference type="SUPFAM" id="SSF55874">
    <property type="entry name" value="ATPase domain of HSP90 chaperone/DNA topoisomerase II/histidine kinase"/>
    <property type="match status" value="1"/>
</dbReference>
<dbReference type="Pfam" id="PF12833">
    <property type="entry name" value="HTH_18"/>
    <property type="match status" value="1"/>
</dbReference>
<dbReference type="SUPFAM" id="SSF52172">
    <property type="entry name" value="CheY-like"/>
    <property type="match status" value="1"/>
</dbReference>
<dbReference type="InterPro" id="IPR009057">
    <property type="entry name" value="Homeodomain-like_sf"/>
</dbReference>
<dbReference type="SMART" id="SM00388">
    <property type="entry name" value="HisKA"/>
    <property type="match status" value="1"/>
</dbReference>
<dbReference type="PANTHER" id="PTHR43547">
    <property type="entry name" value="TWO-COMPONENT HISTIDINE KINASE"/>
    <property type="match status" value="1"/>
</dbReference>
<dbReference type="CDD" id="cd00146">
    <property type="entry name" value="PKD"/>
    <property type="match status" value="1"/>
</dbReference>
<dbReference type="GO" id="GO:0003700">
    <property type="term" value="F:DNA-binding transcription factor activity"/>
    <property type="evidence" value="ECO:0007669"/>
    <property type="project" value="InterPro"/>
</dbReference>
<dbReference type="EC" id="2.7.13.3" evidence="2"/>
<dbReference type="SMART" id="SM00448">
    <property type="entry name" value="REC"/>
    <property type="match status" value="1"/>
</dbReference>
<dbReference type="SMART" id="SM00387">
    <property type="entry name" value="HATPase_c"/>
    <property type="match status" value="1"/>
</dbReference>
<dbReference type="STRING" id="408074.SAMN05660909_00283"/>
<dbReference type="Pfam" id="PF00072">
    <property type="entry name" value="Response_reg"/>
    <property type="match status" value="1"/>
</dbReference>
<evidence type="ECO:0000259" key="15">
    <source>
        <dbReference type="PROSITE" id="PS50109"/>
    </source>
</evidence>